<dbReference type="GO" id="GO:0006631">
    <property type="term" value="P:fatty acid metabolic process"/>
    <property type="evidence" value="ECO:0007669"/>
    <property type="project" value="TreeGrafter"/>
</dbReference>
<evidence type="ECO:0000259" key="3">
    <source>
        <dbReference type="Pfam" id="PF13193"/>
    </source>
</evidence>
<evidence type="ECO:0000256" key="1">
    <source>
        <dbReference type="SAM" id="MobiDB-lite"/>
    </source>
</evidence>
<evidence type="ECO:0000313" key="5">
    <source>
        <dbReference type="Proteomes" id="UP000268084"/>
    </source>
</evidence>
<feature type="compositionally biased region" description="Low complexity" evidence="1">
    <location>
        <begin position="639"/>
        <end position="671"/>
    </location>
</feature>
<dbReference type="Proteomes" id="UP000268084">
    <property type="component" value="Chromosome"/>
</dbReference>
<name>A0A3G8ZWF5_9ACTN</name>
<reference evidence="4 5" key="2">
    <citation type="submission" date="2018-12" db="EMBL/GenBank/DDBJ databases">
        <title>Nakamurella antarcticus sp. nov., isolated from Antarctica South Shetland Islands soil.</title>
        <authorList>
            <person name="Peng F."/>
        </authorList>
    </citation>
    <scope>NUCLEOTIDE SEQUENCE [LARGE SCALE GENOMIC DNA]</scope>
    <source>
        <strain evidence="4 5">S14-144</strain>
    </source>
</reference>
<feature type="domain" description="AMP-binding enzyme C-terminal" evidence="3">
    <location>
        <begin position="463"/>
        <end position="536"/>
    </location>
</feature>
<feature type="compositionally biased region" description="Basic and acidic residues" evidence="1">
    <location>
        <begin position="683"/>
        <end position="694"/>
    </location>
</feature>
<dbReference type="InterPro" id="IPR025110">
    <property type="entry name" value="AMP-bd_C"/>
</dbReference>
<dbReference type="Pfam" id="PF13193">
    <property type="entry name" value="AMP-binding_C"/>
    <property type="match status" value="1"/>
</dbReference>
<protein>
    <submittedName>
        <fullName evidence="4">Long-chain fatty acid--CoA ligase</fullName>
    </submittedName>
</protein>
<dbReference type="EMBL" id="CP034170">
    <property type="protein sequence ID" value="AZI58764.1"/>
    <property type="molecule type" value="Genomic_DNA"/>
</dbReference>
<reference evidence="4 5" key="1">
    <citation type="submission" date="2018-11" db="EMBL/GenBank/DDBJ databases">
        <authorList>
            <person name="Da X."/>
        </authorList>
    </citation>
    <scope>NUCLEOTIDE SEQUENCE [LARGE SCALE GENOMIC DNA]</scope>
    <source>
        <strain evidence="4 5">S14-144</strain>
    </source>
</reference>
<feature type="domain" description="AMP-dependent synthetase/ligase" evidence="2">
    <location>
        <begin position="11"/>
        <end position="341"/>
    </location>
</feature>
<dbReference type="RefSeq" id="WP_124799669.1">
    <property type="nucleotide sequence ID" value="NZ_CP034170.1"/>
</dbReference>
<keyword evidence="4" id="KW-0436">Ligase</keyword>
<dbReference type="Gene3D" id="3.30.300.30">
    <property type="match status" value="1"/>
</dbReference>
<sequence length="694" mass="72483">MRTGNVADLLRQAAADHGSRPALITDSVTHTWADLDRAADAGAAALRAAGLTAGSRLLIQLPTSPELALALLAGARADLIVVPTDPARADTSRIAGRVQAALVIGGPQVSAPAGFETEASAPHMTQGDIAQWWSAESPARIDPTTGGEDIAMLARASRSDKAVMLSHRALLAAVEMINNTTNLNLQTDDRVLQALPLFHLAGFATTFLPLAQVGGAAVIPQTPQVTGPNVSGTASWTGYTDSVLSAIHDHHVTVLPGAPALYRLLLRAESLERSLASVRLMTSGASPLNPQDFAAMKAKTGSAVWEGYGISEGASVVATTLMTKSPKPRSVGVPLPGIEIRFGGGGPEANDHSAGQAGAAEGGVRGQGDQKPEAKNQRPKQSGFLSDDARFADFDDESDPGRISIRGENLFSGYWPDGAGGPDADGWFATADVGYLDPAGELHLIDRASETVTVSGFTVYPREVESALLSHPYVRDVAVIGLPGRVGTELVAVIVASRGTTPTADDLAEHVATLLPAFKRPSAYHVVPILPRTELGRLDRDAVREEWAAKAGIDLRLPPPRAAGLKVVTPGAAPIAPLPPLDKPQQVPEVIDVSNLEGLGSRLPGVHGRSQRSRMDTDDDLFGEDFLGEQPEPQSQPHAADSTATNTADSTANNTADSTANNTADRTADNTGQQPGARNFPTKRSDSHADDDGQ</sequence>
<gene>
    <name evidence="4" type="ORF">EH165_12105</name>
</gene>
<organism evidence="4 5">
    <name type="scientific">Nakamurella antarctica</name>
    <dbReference type="NCBI Taxonomy" id="1902245"/>
    <lineage>
        <taxon>Bacteria</taxon>
        <taxon>Bacillati</taxon>
        <taxon>Actinomycetota</taxon>
        <taxon>Actinomycetes</taxon>
        <taxon>Nakamurellales</taxon>
        <taxon>Nakamurellaceae</taxon>
        <taxon>Nakamurella</taxon>
    </lineage>
</organism>
<dbReference type="InterPro" id="IPR045851">
    <property type="entry name" value="AMP-bd_C_sf"/>
</dbReference>
<proteinExistence type="predicted"/>
<evidence type="ECO:0000313" key="4">
    <source>
        <dbReference type="EMBL" id="AZI58764.1"/>
    </source>
</evidence>
<accession>A0A3G8ZWF5</accession>
<feature type="compositionally biased region" description="Acidic residues" evidence="1">
    <location>
        <begin position="617"/>
        <end position="627"/>
    </location>
</feature>
<dbReference type="InterPro" id="IPR000873">
    <property type="entry name" value="AMP-dep_synth/lig_dom"/>
</dbReference>
<dbReference type="KEGG" id="nak:EH165_12105"/>
<dbReference type="PANTHER" id="PTHR43201">
    <property type="entry name" value="ACYL-COA SYNTHETASE"/>
    <property type="match status" value="1"/>
</dbReference>
<feature type="region of interest" description="Disordered" evidence="1">
    <location>
        <begin position="342"/>
        <end position="402"/>
    </location>
</feature>
<dbReference type="Pfam" id="PF00501">
    <property type="entry name" value="AMP-binding"/>
    <property type="match status" value="1"/>
</dbReference>
<dbReference type="OrthoDB" id="9803968at2"/>
<dbReference type="SUPFAM" id="SSF56801">
    <property type="entry name" value="Acetyl-CoA synthetase-like"/>
    <property type="match status" value="1"/>
</dbReference>
<dbReference type="GO" id="GO:0031956">
    <property type="term" value="F:medium-chain fatty acid-CoA ligase activity"/>
    <property type="evidence" value="ECO:0007669"/>
    <property type="project" value="TreeGrafter"/>
</dbReference>
<dbReference type="Gene3D" id="3.40.50.12780">
    <property type="entry name" value="N-terminal domain of ligase-like"/>
    <property type="match status" value="1"/>
</dbReference>
<feature type="region of interest" description="Disordered" evidence="1">
    <location>
        <begin position="598"/>
        <end position="694"/>
    </location>
</feature>
<keyword evidence="5" id="KW-1185">Reference proteome</keyword>
<dbReference type="AlphaFoldDB" id="A0A3G8ZWF5"/>
<dbReference type="PANTHER" id="PTHR43201:SF32">
    <property type="entry name" value="2-SUCCINYLBENZOATE--COA LIGASE, CHLOROPLASTIC_PEROXISOMAL"/>
    <property type="match status" value="1"/>
</dbReference>
<evidence type="ECO:0000259" key="2">
    <source>
        <dbReference type="Pfam" id="PF00501"/>
    </source>
</evidence>
<dbReference type="InterPro" id="IPR042099">
    <property type="entry name" value="ANL_N_sf"/>
</dbReference>